<evidence type="ECO:0000256" key="6">
    <source>
        <dbReference type="ARBA" id="ARBA00023077"/>
    </source>
</evidence>
<dbReference type="PANTHER" id="PTHR30069:SF29">
    <property type="entry name" value="HEMOGLOBIN AND HEMOGLOBIN-HAPTOGLOBIN-BINDING PROTEIN 1-RELATED"/>
    <property type="match status" value="1"/>
</dbReference>
<reference evidence="15" key="2">
    <citation type="submission" date="2024-05" db="EMBL/GenBank/DDBJ databases">
        <title>Rhodohalobacter halophilus gen. nov., sp. nov., a moderately halophilic member of the family Balneolaceae.</title>
        <authorList>
            <person name="Xia J."/>
        </authorList>
    </citation>
    <scope>NUCLEOTIDE SEQUENCE</scope>
    <source>
        <strain evidence="15">WB101</strain>
    </source>
</reference>
<feature type="domain" description="TonB-dependent receptor plug" evidence="14">
    <location>
        <begin position="122"/>
        <end position="224"/>
    </location>
</feature>
<dbReference type="Pfam" id="PF13715">
    <property type="entry name" value="CarbopepD_reg_2"/>
    <property type="match status" value="1"/>
</dbReference>
<feature type="signal peptide" evidence="12">
    <location>
        <begin position="1"/>
        <end position="20"/>
    </location>
</feature>
<dbReference type="RefSeq" id="WP_237852838.1">
    <property type="nucleotide sequence ID" value="NZ_JAKLWS010000004.1"/>
</dbReference>
<evidence type="ECO:0000256" key="9">
    <source>
        <dbReference type="ARBA" id="ARBA00023237"/>
    </source>
</evidence>
<sequence>MRSFCLISFLMIIFSKSADAQVIRGIVVDSSKQPIEDVHLLAEEFGQTIITGGDGSFQIDLNGDLGSNGLVTLVASRVGYEPKKIKLKLNELDNSVLTVEMKDYVYESETVVVTATRTRRDIEEVTIPVTVVTGRQIQNSGSVRLDDILGEQTGLQIVNDHGSGIQVQGFASDYTLIMIDGNPVIGRTAGTLDLSRISVRNVKQIEIVKGPSSALWGSDALAGVINIITENSVEPVSAAFTTRYGENSNLDLSADLSIKRDRWNNKLFVNRNSSAGYSLNPNSISQTVPEFSNYTFSYNTEFGLSDRLKFDASARYFTETQNNLSSISSSEGDQQILNSDASQEDFVANPRFIYTLFDRLNVELGWMTSFYKTVSDLEFRDSGETYEYTEFNQYYNKPELQVTYRLTDQHHSVFGTGLVLEDLDAERYPGQPDFITNFVYLQHSWIPSQKLEVTGGFRFDGHSEYSSQISPKFSARYNHTDRIQLRGSIGRGFKAPEFRQLFLNFNNSTAGYSVFGSSTVREGIERLQNEGNIDQVLIPITSLEEIKAESSWAANLGADVDLTDRIRWRVNLFRNNVKDLIETAPIARKTNGQSVFSYFNLHDVYTQGIETELRWTVNSNIQASVGYQFLDAKRLFEEERTVQDNQGEIVTRTFSSYEPMFNRSRHSGNVKLFYDNAAGWGGTIRGMYRGEYGLYDSNGNGFVNSSEFEPSHMVWNMSVSKELFKDYNLQLGVDNLFNHRNINTPNLPGRIWYMEASARF</sequence>
<proteinExistence type="inferred from homology"/>
<keyword evidence="9 10" id="KW-0998">Cell outer membrane</keyword>
<keyword evidence="7 10" id="KW-0472">Membrane</keyword>
<evidence type="ECO:0000256" key="3">
    <source>
        <dbReference type="ARBA" id="ARBA00022452"/>
    </source>
</evidence>
<dbReference type="Gene3D" id="2.60.40.1120">
    <property type="entry name" value="Carboxypeptidase-like, regulatory domain"/>
    <property type="match status" value="1"/>
</dbReference>
<keyword evidence="4 10" id="KW-0812">Transmembrane</keyword>
<evidence type="ECO:0000256" key="12">
    <source>
        <dbReference type="SAM" id="SignalP"/>
    </source>
</evidence>
<keyword evidence="5 12" id="KW-0732">Signal</keyword>
<evidence type="ECO:0000256" key="5">
    <source>
        <dbReference type="ARBA" id="ARBA00022729"/>
    </source>
</evidence>
<protein>
    <submittedName>
        <fullName evidence="15">TonB-dependent receptor</fullName>
    </submittedName>
</protein>
<accession>A0ABS9KAV9</accession>
<dbReference type="InterPro" id="IPR018247">
    <property type="entry name" value="EF_Hand_1_Ca_BS"/>
</dbReference>
<evidence type="ECO:0000256" key="8">
    <source>
        <dbReference type="ARBA" id="ARBA00023170"/>
    </source>
</evidence>
<evidence type="ECO:0000256" key="4">
    <source>
        <dbReference type="ARBA" id="ARBA00022692"/>
    </source>
</evidence>
<comment type="caution">
    <text evidence="15">The sequence shown here is derived from an EMBL/GenBank/DDBJ whole genome shotgun (WGS) entry which is preliminary data.</text>
</comment>
<keyword evidence="16" id="KW-1185">Reference proteome</keyword>
<gene>
    <name evidence="15" type="ORF">L6773_05425</name>
</gene>
<feature type="domain" description="TonB-dependent receptor-like beta-barrel" evidence="13">
    <location>
        <begin position="244"/>
        <end position="736"/>
    </location>
</feature>
<keyword evidence="3 10" id="KW-1134">Transmembrane beta strand</keyword>
<keyword evidence="6 11" id="KW-0798">TonB box</keyword>
<evidence type="ECO:0000259" key="13">
    <source>
        <dbReference type="Pfam" id="PF00593"/>
    </source>
</evidence>
<comment type="similarity">
    <text evidence="10 11">Belongs to the TonB-dependent receptor family.</text>
</comment>
<keyword evidence="8 15" id="KW-0675">Receptor</keyword>
<evidence type="ECO:0000256" key="1">
    <source>
        <dbReference type="ARBA" id="ARBA00004571"/>
    </source>
</evidence>
<dbReference type="InterPro" id="IPR012910">
    <property type="entry name" value="Plug_dom"/>
</dbReference>
<dbReference type="InterPro" id="IPR039426">
    <property type="entry name" value="TonB-dep_rcpt-like"/>
</dbReference>
<dbReference type="EMBL" id="JAKLWS010000004">
    <property type="protein sequence ID" value="MCG2587994.1"/>
    <property type="molecule type" value="Genomic_DNA"/>
</dbReference>
<dbReference type="SUPFAM" id="SSF49464">
    <property type="entry name" value="Carboxypeptidase regulatory domain-like"/>
    <property type="match status" value="1"/>
</dbReference>
<dbReference type="PROSITE" id="PS00018">
    <property type="entry name" value="EF_HAND_1"/>
    <property type="match status" value="1"/>
</dbReference>
<evidence type="ECO:0000313" key="15">
    <source>
        <dbReference type="EMBL" id="MCG2587994.1"/>
    </source>
</evidence>
<reference evidence="15" key="1">
    <citation type="submission" date="2022-01" db="EMBL/GenBank/DDBJ databases">
        <authorList>
            <person name="Wang Y."/>
        </authorList>
    </citation>
    <scope>NUCLEOTIDE SEQUENCE</scope>
    <source>
        <strain evidence="15">WB101</strain>
    </source>
</reference>
<evidence type="ECO:0000256" key="11">
    <source>
        <dbReference type="RuleBase" id="RU003357"/>
    </source>
</evidence>
<dbReference type="SUPFAM" id="SSF56935">
    <property type="entry name" value="Porins"/>
    <property type="match status" value="1"/>
</dbReference>
<feature type="chain" id="PRO_5046899542" evidence="12">
    <location>
        <begin position="21"/>
        <end position="760"/>
    </location>
</feature>
<keyword evidence="2 10" id="KW-0813">Transport</keyword>
<dbReference type="InterPro" id="IPR037066">
    <property type="entry name" value="Plug_dom_sf"/>
</dbReference>
<dbReference type="PANTHER" id="PTHR30069">
    <property type="entry name" value="TONB-DEPENDENT OUTER MEMBRANE RECEPTOR"/>
    <property type="match status" value="1"/>
</dbReference>
<dbReference type="Gene3D" id="2.170.130.10">
    <property type="entry name" value="TonB-dependent receptor, plug domain"/>
    <property type="match status" value="1"/>
</dbReference>
<dbReference type="Gene3D" id="2.40.170.20">
    <property type="entry name" value="TonB-dependent receptor, beta-barrel domain"/>
    <property type="match status" value="1"/>
</dbReference>
<evidence type="ECO:0000259" key="14">
    <source>
        <dbReference type="Pfam" id="PF07715"/>
    </source>
</evidence>
<dbReference type="Pfam" id="PF00593">
    <property type="entry name" value="TonB_dep_Rec_b-barrel"/>
    <property type="match status" value="1"/>
</dbReference>
<dbReference type="CDD" id="cd01347">
    <property type="entry name" value="ligand_gated_channel"/>
    <property type="match status" value="1"/>
</dbReference>
<name>A0ABS9KAV9_9BACT</name>
<evidence type="ECO:0000256" key="2">
    <source>
        <dbReference type="ARBA" id="ARBA00022448"/>
    </source>
</evidence>
<dbReference type="PROSITE" id="PS52016">
    <property type="entry name" value="TONB_DEPENDENT_REC_3"/>
    <property type="match status" value="1"/>
</dbReference>
<evidence type="ECO:0000313" key="16">
    <source>
        <dbReference type="Proteomes" id="UP001165366"/>
    </source>
</evidence>
<organism evidence="15 16">
    <name type="scientific">Rhodohalobacter sulfatireducens</name>
    <dbReference type="NCBI Taxonomy" id="2911366"/>
    <lineage>
        <taxon>Bacteria</taxon>
        <taxon>Pseudomonadati</taxon>
        <taxon>Balneolota</taxon>
        <taxon>Balneolia</taxon>
        <taxon>Balneolales</taxon>
        <taxon>Balneolaceae</taxon>
        <taxon>Rhodohalobacter</taxon>
    </lineage>
</organism>
<comment type="subcellular location">
    <subcellularLocation>
        <location evidence="1 10">Cell outer membrane</location>
        <topology evidence="1 10">Multi-pass membrane protein</topology>
    </subcellularLocation>
</comment>
<dbReference type="InterPro" id="IPR036942">
    <property type="entry name" value="Beta-barrel_TonB_sf"/>
</dbReference>
<dbReference type="InterPro" id="IPR000531">
    <property type="entry name" value="Beta-barrel_TonB"/>
</dbReference>
<dbReference type="Proteomes" id="UP001165366">
    <property type="component" value="Unassembled WGS sequence"/>
</dbReference>
<evidence type="ECO:0000256" key="7">
    <source>
        <dbReference type="ARBA" id="ARBA00023136"/>
    </source>
</evidence>
<dbReference type="Pfam" id="PF07715">
    <property type="entry name" value="Plug"/>
    <property type="match status" value="1"/>
</dbReference>
<dbReference type="InterPro" id="IPR008969">
    <property type="entry name" value="CarboxyPept-like_regulatory"/>
</dbReference>
<evidence type="ECO:0000256" key="10">
    <source>
        <dbReference type="PROSITE-ProRule" id="PRU01360"/>
    </source>
</evidence>